<comment type="caution">
    <text evidence="1">The sequence shown here is derived from an EMBL/GenBank/DDBJ whole genome shotgun (WGS) entry which is preliminary data.</text>
</comment>
<keyword evidence="2" id="KW-1185">Reference proteome</keyword>
<evidence type="ECO:0000313" key="1">
    <source>
        <dbReference type="EMBL" id="KNC22556.1"/>
    </source>
</evidence>
<dbReference type="Proteomes" id="UP000037069">
    <property type="component" value="Unassembled WGS sequence"/>
</dbReference>
<dbReference type="EMBL" id="JRES01001480">
    <property type="protein sequence ID" value="KNC22556.1"/>
    <property type="molecule type" value="Genomic_DNA"/>
</dbReference>
<protein>
    <submittedName>
        <fullName evidence="1">Uncharacterized protein</fullName>
    </submittedName>
</protein>
<gene>
    <name evidence="1" type="ORF">FF38_00159</name>
</gene>
<evidence type="ECO:0000313" key="2">
    <source>
        <dbReference type="Proteomes" id="UP000037069"/>
    </source>
</evidence>
<accession>A0A0L0BRB3</accession>
<organism evidence="1 2">
    <name type="scientific">Lucilia cuprina</name>
    <name type="common">Green bottle fly</name>
    <name type="synonym">Australian sheep blowfly</name>
    <dbReference type="NCBI Taxonomy" id="7375"/>
    <lineage>
        <taxon>Eukaryota</taxon>
        <taxon>Metazoa</taxon>
        <taxon>Ecdysozoa</taxon>
        <taxon>Arthropoda</taxon>
        <taxon>Hexapoda</taxon>
        <taxon>Insecta</taxon>
        <taxon>Pterygota</taxon>
        <taxon>Neoptera</taxon>
        <taxon>Endopterygota</taxon>
        <taxon>Diptera</taxon>
        <taxon>Brachycera</taxon>
        <taxon>Muscomorpha</taxon>
        <taxon>Oestroidea</taxon>
        <taxon>Calliphoridae</taxon>
        <taxon>Luciliinae</taxon>
        <taxon>Lucilia</taxon>
    </lineage>
</organism>
<name>A0A0L0BRB3_LUCCU</name>
<proteinExistence type="predicted"/>
<sequence>MFKIHYGEGYISRLCGFYEKTCSKIRLDTTQHETGKKKVNKTKQNNDLIWRSFHMLDASSLSSFGGLSAFVGSISVSPSSIQFSFRSISYASACGVSQWRRNSRDIMQESTVPFYCTQEFSNIFCCFWWIYIENGFFFSSTKTFTVPTISAVLIEDLKSNILHAIFLTFSKQCLPKQLIEAPLSFQIYAVDLDVHVRSLSLTILTNSCSLMSLFSWFLSGMISPIKASGDSDGCCLLSMIHLCISESLSNPLNFRIKLCYN</sequence>
<reference evidence="1 2" key="1">
    <citation type="journal article" date="2015" name="Nat. Commun.">
        <title>Lucilia cuprina genome unlocks parasitic fly biology to underpin future interventions.</title>
        <authorList>
            <person name="Anstead C.A."/>
            <person name="Korhonen P.K."/>
            <person name="Young N.D."/>
            <person name="Hall R.S."/>
            <person name="Jex A.R."/>
            <person name="Murali S.C."/>
            <person name="Hughes D.S."/>
            <person name="Lee S.F."/>
            <person name="Perry T."/>
            <person name="Stroehlein A.J."/>
            <person name="Ansell B.R."/>
            <person name="Breugelmans B."/>
            <person name="Hofmann A."/>
            <person name="Qu J."/>
            <person name="Dugan S."/>
            <person name="Lee S.L."/>
            <person name="Chao H."/>
            <person name="Dinh H."/>
            <person name="Han Y."/>
            <person name="Doddapaneni H.V."/>
            <person name="Worley K.C."/>
            <person name="Muzny D.M."/>
            <person name="Ioannidis P."/>
            <person name="Waterhouse R.M."/>
            <person name="Zdobnov E.M."/>
            <person name="James P.J."/>
            <person name="Bagnall N.H."/>
            <person name="Kotze A.C."/>
            <person name="Gibbs R.A."/>
            <person name="Richards S."/>
            <person name="Batterham P."/>
            <person name="Gasser R.B."/>
        </authorList>
    </citation>
    <scope>NUCLEOTIDE SEQUENCE [LARGE SCALE GENOMIC DNA]</scope>
    <source>
        <strain evidence="1 2">LS</strain>
        <tissue evidence="1">Full body</tissue>
    </source>
</reference>
<dbReference type="AlphaFoldDB" id="A0A0L0BRB3"/>